<feature type="transmembrane region" description="Helical" evidence="5">
    <location>
        <begin position="362"/>
        <end position="382"/>
    </location>
</feature>
<feature type="signal peptide" evidence="6">
    <location>
        <begin position="1"/>
        <end position="20"/>
    </location>
</feature>
<dbReference type="Pfam" id="PF01490">
    <property type="entry name" value="Aa_trans"/>
    <property type="match status" value="1"/>
</dbReference>
<evidence type="ECO:0000256" key="5">
    <source>
        <dbReference type="SAM" id="Phobius"/>
    </source>
</evidence>
<evidence type="ECO:0000313" key="8">
    <source>
        <dbReference type="EMBL" id="KAL1523706.1"/>
    </source>
</evidence>
<feature type="transmembrane region" description="Helical" evidence="5">
    <location>
        <begin position="101"/>
        <end position="122"/>
    </location>
</feature>
<evidence type="ECO:0000256" key="2">
    <source>
        <dbReference type="ARBA" id="ARBA00022692"/>
    </source>
</evidence>
<evidence type="ECO:0000256" key="1">
    <source>
        <dbReference type="ARBA" id="ARBA00004141"/>
    </source>
</evidence>
<feature type="domain" description="Amino acid transporter transmembrane" evidence="7">
    <location>
        <begin position="319"/>
        <end position="486"/>
    </location>
</feature>
<sequence>MPSLLLPLLLLPLLSQSVVAFRVPAAHPPSRPALRHTRLAAAATILPGDGDALTERGPEESTAPCTVTTTINLSKNIMCGGFLSLPAGVAYCSVAPTARTLIPASIAMVSIGALSAYCFALIGRTCALENQSTYHGAWTSTAPDGSLSGSLVKGSLLAKTGVTCLSYSMILADMVSQLSGAGRAISLLRVTSLGILPLCMLDTTKTLGALKYTSFLGLAATVYIVSFMGLRWLGGAYAAGGHFYAQLPPHLAPSFAAAAAPGLGLSMGALVLLSMLATAFMAHYNAPAFMRDATGASVETQSDGSTSLSPVGREGMRRFGKVVTASFLLAWASFALVATFGFLTFGAASAGNILTNYARNDLFARGARVALALSLLAGYPLAFTSLRDSALEMCGGEQAALSARRMSLTLLAAITAAASWLTDLGFVSAFAGALLGSAVIYLYPSIMFRRALRRQVGDGSVIKQRRLRLELVVSYMISFLGVAFMICGGGVTLFSKLGH</sequence>
<evidence type="ECO:0000256" key="4">
    <source>
        <dbReference type="ARBA" id="ARBA00023136"/>
    </source>
</evidence>
<comment type="caution">
    <text evidence="8">The sequence shown here is derived from an EMBL/GenBank/DDBJ whole genome shotgun (WGS) entry which is preliminary data.</text>
</comment>
<keyword evidence="9" id="KW-1185">Reference proteome</keyword>
<feature type="transmembrane region" description="Helical" evidence="5">
    <location>
        <begin position="213"/>
        <end position="234"/>
    </location>
</feature>
<keyword evidence="4 5" id="KW-0472">Membrane</keyword>
<evidence type="ECO:0000256" key="3">
    <source>
        <dbReference type="ARBA" id="ARBA00022989"/>
    </source>
</evidence>
<dbReference type="GO" id="GO:0015179">
    <property type="term" value="F:L-amino acid transmembrane transporter activity"/>
    <property type="evidence" value="ECO:0007669"/>
    <property type="project" value="TreeGrafter"/>
</dbReference>
<feature type="transmembrane region" description="Helical" evidence="5">
    <location>
        <begin position="469"/>
        <end position="494"/>
    </location>
</feature>
<feature type="transmembrane region" description="Helical" evidence="5">
    <location>
        <begin position="254"/>
        <end position="282"/>
    </location>
</feature>
<dbReference type="PANTHER" id="PTHR22950:SF652">
    <property type="entry name" value="TRANSMEMBRANE AMINO ACID TRANSPORTER FAMILY PROTEIN"/>
    <property type="match status" value="1"/>
</dbReference>
<dbReference type="PANTHER" id="PTHR22950">
    <property type="entry name" value="AMINO ACID TRANSPORTER"/>
    <property type="match status" value="1"/>
</dbReference>
<gene>
    <name evidence="8" type="ORF">AB1Y20_018637</name>
</gene>
<reference evidence="8 9" key="1">
    <citation type="journal article" date="2024" name="Science">
        <title>Giant polyketide synthase enzymes in the biosynthesis of giant marine polyether toxins.</title>
        <authorList>
            <person name="Fallon T.R."/>
            <person name="Shende V.V."/>
            <person name="Wierzbicki I.H."/>
            <person name="Pendleton A.L."/>
            <person name="Watervoot N.F."/>
            <person name="Auber R.P."/>
            <person name="Gonzalez D.J."/>
            <person name="Wisecaver J.H."/>
            <person name="Moore B.S."/>
        </authorList>
    </citation>
    <scope>NUCLEOTIDE SEQUENCE [LARGE SCALE GENOMIC DNA]</scope>
    <source>
        <strain evidence="8 9">12B1</strain>
    </source>
</reference>
<evidence type="ECO:0000256" key="6">
    <source>
        <dbReference type="SAM" id="SignalP"/>
    </source>
</evidence>
<dbReference type="EMBL" id="JBGBPQ010000005">
    <property type="protein sequence ID" value="KAL1523706.1"/>
    <property type="molecule type" value="Genomic_DNA"/>
</dbReference>
<feature type="transmembrane region" description="Helical" evidence="5">
    <location>
        <begin position="427"/>
        <end position="448"/>
    </location>
</feature>
<protein>
    <recommendedName>
        <fullName evidence="7">Amino acid transporter transmembrane domain-containing protein</fullName>
    </recommendedName>
</protein>
<name>A0AB34JQI3_PRYPA</name>
<accession>A0AB34JQI3</accession>
<proteinExistence type="predicted"/>
<feature type="transmembrane region" description="Helical" evidence="5">
    <location>
        <begin position="322"/>
        <end position="350"/>
    </location>
</feature>
<comment type="subcellular location">
    <subcellularLocation>
        <location evidence="1">Membrane</location>
        <topology evidence="1">Multi-pass membrane protein</topology>
    </subcellularLocation>
</comment>
<dbReference type="Proteomes" id="UP001515480">
    <property type="component" value="Unassembled WGS sequence"/>
</dbReference>
<evidence type="ECO:0000313" key="9">
    <source>
        <dbReference type="Proteomes" id="UP001515480"/>
    </source>
</evidence>
<feature type="transmembrane region" description="Helical" evidence="5">
    <location>
        <begin position="403"/>
        <end position="421"/>
    </location>
</feature>
<dbReference type="InterPro" id="IPR013057">
    <property type="entry name" value="AA_transpt_TM"/>
</dbReference>
<evidence type="ECO:0000259" key="7">
    <source>
        <dbReference type="Pfam" id="PF01490"/>
    </source>
</evidence>
<organism evidence="8 9">
    <name type="scientific">Prymnesium parvum</name>
    <name type="common">Toxic golden alga</name>
    <dbReference type="NCBI Taxonomy" id="97485"/>
    <lineage>
        <taxon>Eukaryota</taxon>
        <taxon>Haptista</taxon>
        <taxon>Haptophyta</taxon>
        <taxon>Prymnesiophyceae</taxon>
        <taxon>Prymnesiales</taxon>
        <taxon>Prymnesiaceae</taxon>
        <taxon>Prymnesium</taxon>
    </lineage>
</organism>
<keyword evidence="6" id="KW-0732">Signal</keyword>
<feature type="chain" id="PRO_5044316371" description="Amino acid transporter transmembrane domain-containing protein" evidence="6">
    <location>
        <begin position="21"/>
        <end position="499"/>
    </location>
</feature>
<keyword evidence="2 5" id="KW-0812">Transmembrane</keyword>
<dbReference type="GO" id="GO:0016020">
    <property type="term" value="C:membrane"/>
    <property type="evidence" value="ECO:0007669"/>
    <property type="project" value="UniProtKB-SubCell"/>
</dbReference>
<keyword evidence="3 5" id="KW-1133">Transmembrane helix</keyword>
<dbReference type="AlphaFoldDB" id="A0AB34JQI3"/>